<evidence type="ECO:0000313" key="2">
    <source>
        <dbReference type="EMBL" id="GGZ11977.1"/>
    </source>
</evidence>
<sequence length="251" mass="25448">MPLGARPFMSAPVHSPILRALLIALVGAATLPLAACDGARDPEPGDADKDPAITGALADPIMVDPQMAGDEGAALSANSGAINIPPDLKTPEAVAAALQDAARIAGGPLAKAPPPTKGEAAGEAAITAARVAGRSGMVAANCAAGISYSNVWAAKLPADLPVFPRGAVQEAAGSDAKGCALRVVHFVTPVTTGDVMNFYYTMARRAGFTIEYRQDGADYVMAGRKAGRAWKAFARARDDGLSEVDLVTSGA</sequence>
<organism evidence="2 3">
    <name type="scientific">Novosphingobium colocasiae</name>
    <dbReference type="NCBI Taxonomy" id="1256513"/>
    <lineage>
        <taxon>Bacteria</taxon>
        <taxon>Pseudomonadati</taxon>
        <taxon>Pseudomonadota</taxon>
        <taxon>Alphaproteobacteria</taxon>
        <taxon>Sphingomonadales</taxon>
        <taxon>Sphingomonadaceae</taxon>
        <taxon>Novosphingobium</taxon>
    </lineage>
</organism>
<dbReference type="AlphaFoldDB" id="A0A918PJU6"/>
<evidence type="ECO:0000313" key="3">
    <source>
        <dbReference type="Proteomes" id="UP000648075"/>
    </source>
</evidence>
<dbReference type="Proteomes" id="UP000648075">
    <property type="component" value="Unassembled WGS sequence"/>
</dbReference>
<keyword evidence="3" id="KW-1185">Reference proteome</keyword>
<reference evidence="2" key="1">
    <citation type="journal article" date="2014" name="Int. J. Syst. Evol. Microbiol.">
        <title>Complete genome sequence of Corynebacterium casei LMG S-19264T (=DSM 44701T), isolated from a smear-ripened cheese.</title>
        <authorList>
            <consortium name="US DOE Joint Genome Institute (JGI-PGF)"/>
            <person name="Walter F."/>
            <person name="Albersmeier A."/>
            <person name="Kalinowski J."/>
            <person name="Ruckert C."/>
        </authorList>
    </citation>
    <scope>NUCLEOTIDE SEQUENCE</scope>
    <source>
        <strain evidence="2">KCTC 32255</strain>
    </source>
</reference>
<name>A0A918PJU6_9SPHN</name>
<evidence type="ECO:0000256" key="1">
    <source>
        <dbReference type="SAM" id="SignalP"/>
    </source>
</evidence>
<proteinExistence type="predicted"/>
<feature type="chain" id="PRO_5036803728" evidence="1">
    <location>
        <begin position="36"/>
        <end position="251"/>
    </location>
</feature>
<reference evidence="2" key="2">
    <citation type="submission" date="2020-09" db="EMBL/GenBank/DDBJ databases">
        <authorList>
            <person name="Sun Q."/>
            <person name="Kim S."/>
        </authorList>
    </citation>
    <scope>NUCLEOTIDE SEQUENCE</scope>
    <source>
        <strain evidence="2">KCTC 32255</strain>
    </source>
</reference>
<accession>A0A918PJU6</accession>
<keyword evidence="1" id="KW-0732">Signal</keyword>
<comment type="caution">
    <text evidence="2">The sequence shown here is derived from an EMBL/GenBank/DDBJ whole genome shotgun (WGS) entry which is preliminary data.</text>
</comment>
<dbReference type="EMBL" id="BMZA01000013">
    <property type="protein sequence ID" value="GGZ11977.1"/>
    <property type="molecule type" value="Genomic_DNA"/>
</dbReference>
<protein>
    <submittedName>
        <fullName evidence="2">Uncharacterized protein</fullName>
    </submittedName>
</protein>
<gene>
    <name evidence="2" type="ORF">GCM10011614_28750</name>
</gene>
<feature type="signal peptide" evidence="1">
    <location>
        <begin position="1"/>
        <end position="35"/>
    </location>
</feature>